<sequence>MKIKAGDTVRFLDTNGGGTVIRVEGKLAFVEDQDGFEVPVLTSECVVIKSESSTNKAEESAEKETEENYEYSEEIGDDSNPQFHIAFLQGDKPGQASGDLRIQAINDSNYFIFYTISNLRKDGDLDLFYNGTIEPNTKLALDKLAIMQLDDRQWQVNLSLYKKGKTYKNIPPVSEVIKIKAPRFLKDNVFADNDYYHEKAVLLPVIKGEFERKLDALSDKEFNKVIKEKEAKVPKKKYARRDEPSILEVDLHIDELIDSTAGLSNGEIITIQLDKFKQVMLDNAQNRGRKLVFIHGVGNGKLKTEVRKLLDRHYKNHVYQDASFQEYGYGATMVII</sequence>
<dbReference type="Pfam" id="PF09640">
    <property type="entry name" value="DUF2027"/>
    <property type="match status" value="1"/>
</dbReference>
<dbReference type="EMBL" id="JAENRR010000005">
    <property type="protein sequence ID" value="MBK3516378.1"/>
    <property type="molecule type" value="Genomic_DNA"/>
</dbReference>
<dbReference type="InterPro" id="IPR036063">
    <property type="entry name" value="Smr_dom_sf"/>
</dbReference>
<accession>A0ABS1HFF6</accession>
<dbReference type="Gene3D" id="2.60.40.1600">
    <property type="entry name" value="Smr-associated-like"/>
    <property type="match status" value="1"/>
</dbReference>
<dbReference type="InterPro" id="IPR018598">
    <property type="entry name" value="DUF2027"/>
</dbReference>
<comment type="caution">
    <text evidence="2">The sequence shown here is derived from an EMBL/GenBank/DDBJ whole genome shotgun (WGS) entry which is preliminary data.</text>
</comment>
<dbReference type="InterPro" id="IPR036781">
    <property type="entry name" value="Smr_assoc-like_sf"/>
</dbReference>
<dbReference type="Pfam" id="PF01713">
    <property type="entry name" value="Smr"/>
    <property type="match status" value="1"/>
</dbReference>
<dbReference type="SUPFAM" id="SSF158949">
    <property type="entry name" value="Smr-associated domain-like"/>
    <property type="match status" value="1"/>
</dbReference>
<evidence type="ECO:0000313" key="3">
    <source>
        <dbReference type="Proteomes" id="UP000605676"/>
    </source>
</evidence>
<proteinExistence type="predicted"/>
<evidence type="ECO:0000313" key="2">
    <source>
        <dbReference type="EMBL" id="MBK3516378.1"/>
    </source>
</evidence>
<organism evidence="2 3">
    <name type="scientific">Carboxylicivirga marina</name>
    <dbReference type="NCBI Taxonomy" id="2800988"/>
    <lineage>
        <taxon>Bacteria</taxon>
        <taxon>Pseudomonadati</taxon>
        <taxon>Bacteroidota</taxon>
        <taxon>Bacteroidia</taxon>
        <taxon>Marinilabiliales</taxon>
        <taxon>Marinilabiliaceae</taxon>
        <taxon>Carboxylicivirga</taxon>
    </lineage>
</organism>
<feature type="domain" description="Smr" evidence="1">
    <location>
        <begin position="281"/>
        <end position="336"/>
    </location>
</feature>
<dbReference type="RefSeq" id="WP_200463602.1">
    <property type="nucleotide sequence ID" value="NZ_JAENRR010000005.1"/>
</dbReference>
<dbReference type="Proteomes" id="UP000605676">
    <property type="component" value="Unassembled WGS sequence"/>
</dbReference>
<gene>
    <name evidence="2" type="ORF">JIV24_03430</name>
</gene>
<reference evidence="2 3" key="1">
    <citation type="submission" date="2021-01" db="EMBL/GenBank/DDBJ databases">
        <title>Carboxyliciviraga sp.nov., isolated from coastal sediments.</title>
        <authorList>
            <person name="Lu D."/>
            <person name="Zhang T."/>
        </authorList>
    </citation>
    <scope>NUCLEOTIDE SEQUENCE [LARGE SCALE GENOMIC DNA]</scope>
    <source>
        <strain evidence="2 3">N1Y132</strain>
    </source>
</reference>
<evidence type="ECO:0000259" key="1">
    <source>
        <dbReference type="PROSITE" id="PS50828"/>
    </source>
</evidence>
<dbReference type="InterPro" id="IPR002625">
    <property type="entry name" value="Smr_dom"/>
</dbReference>
<protein>
    <submittedName>
        <fullName evidence="2">DUF2027 domain-containing protein</fullName>
    </submittedName>
</protein>
<dbReference type="Gene3D" id="3.30.1370.110">
    <property type="match status" value="1"/>
</dbReference>
<name>A0ABS1HFF6_9BACT</name>
<dbReference type="PROSITE" id="PS50828">
    <property type="entry name" value="SMR"/>
    <property type="match status" value="1"/>
</dbReference>
<keyword evidence="3" id="KW-1185">Reference proteome</keyword>